<keyword evidence="1" id="KW-0812">Transmembrane</keyword>
<dbReference type="Proteomes" id="UP001167796">
    <property type="component" value="Unassembled WGS sequence"/>
</dbReference>
<accession>A0ABT9ABE8</accession>
<keyword evidence="3" id="KW-1185">Reference proteome</keyword>
<proteinExistence type="predicted"/>
<dbReference type="EMBL" id="JAUQSX010000005">
    <property type="protein sequence ID" value="MDO7847149.1"/>
    <property type="molecule type" value="Genomic_DNA"/>
</dbReference>
<keyword evidence="1" id="KW-0472">Membrane</keyword>
<name>A0ABT9ABE8_9BACT</name>
<gene>
    <name evidence="2" type="ORF">Q5H92_12325</name>
</gene>
<dbReference type="RefSeq" id="WP_305011825.1">
    <property type="nucleotide sequence ID" value="NZ_JAUQSX010000005.1"/>
</dbReference>
<protein>
    <recommendedName>
        <fullName evidence="4">DUF3592 domain-containing protein</fullName>
    </recommendedName>
</protein>
<reference evidence="2" key="1">
    <citation type="submission" date="2023-07" db="EMBL/GenBank/DDBJ databases">
        <authorList>
            <person name="Kim M.K."/>
        </authorList>
    </citation>
    <scope>NUCLEOTIDE SEQUENCE</scope>
    <source>
        <strain evidence="2">M29</strain>
    </source>
</reference>
<evidence type="ECO:0008006" key="4">
    <source>
        <dbReference type="Google" id="ProtNLM"/>
    </source>
</evidence>
<keyword evidence="1" id="KW-1133">Transmembrane helix</keyword>
<feature type="transmembrane region" description="Helical" evidence="1">
    <location>
        <begin position="132"/>
        <end position="151"/>
    </location>
</feature>
<organism evidence="2 3">
    <name type="scientific">Hymenobacter mellowenesis</name>
    <dbReference type="NCBI Taxonomy" id="3063995"/>
    <lineage>
        <taxon>Bacteria</taxon>
        <taxon>Pseudomonadati</taxon>
        <taxon>Bacteroidota</taxon>
        <taxon>Cytophagia</taxon>
        <taxon>Cytophagales</taxon>
        <taxon>Hymenobacteraceae</taxon>
        <taxon>Hymenobacter</taxon>
    </lineage>
</organism>
<evidence type="ECO:0000313" key="2">
    <source>
        <dbReference type="EMBL" id="MDO7847149.1"/>
    </source>
</evidence>
<comment type="caution">
    <text evidence="2">The sequence shown here is derived from an EMBL/GenBank/DDBJ whole genome shotgun (WGS) entry which is preliminary data.</text>
</comment>
<evidence type="ECO:0000256" key="1">
    <source>
        <dbReference type="SAM" id="Phobius"/>
    </source>
</evidence>
<sequence length="171" mass="19315">MKLALGALLAAILLSVGGFSLWLSHQALHEQRLVAGTVLSLTRNQARSRGNTVHYELEIRLQNQPFVFLIPVRYEPAIPDVVKYVQPGDSITAFYSPRGLPSSRSSIDLIHLEAHGRVLLDFHEVQAASRRTAVICMTGAGVNILFLLLASRRSQLKRWWRRTRNSRRFFA</sequence>
<evidence type="ECO:0000313" key="3">
    <source>
        <dbReference type="Proteomes" id="UP001167796"/>
    </source>
</evidence>